<protein>
    <recommendedName>
        <fullName evidence="3">alpha-amylase</fullName>
        <ecNumber evidence="3">3.2.1.1</ecNumber>
    </recommendedName>
    <alternativeName>
        <fullName evidence="6">1,4-alpha-D-glucan glucanohydrolase</fullName>
    </alternativeName>
</protein>
<dbReference type="GO" id="GO:0004556">
    <property type="term" value="F:alpha-amylase activity"/>
    <property type="evidence" value="ECO:0007669"/>
    <property type="project" value="UniProtKB-EC"/>
</dbReference>
<dbReference type="GO" id="GO:0005509">
    <property type="term" value="F:calcium ion binding"/>
    <property type="evidence" value="ECO:0007669"/>
    <property type="project" value="InterPro"/>
</dbReference>
<dbReference type="InterPro" id="IPR013780">
    <property type="entry name" value="Glyco_hydro_b"/>
</dbReference>
<proteinExistence type="inferred from homology"/>
<reference evidence="8" key="1">
    <citation type="submission" date="2021-01" db="EMBL/GenBank/DDBJ databases">
        <authorList>
            <person name="Corre E."/>
            <person name="Pelletier E."/>
            <person name="Niang G."/>
            <person name="Scheremetjew M."/>
            <person name="Finn R."/>
            <person name="Kale V."/>
            <person name="Holt S."/>
            <person name="Cochrane G."/>
            <person name="Meng A."/>
            <person name="Brown T."/>
            <person name="Cohen L."/>
        </authorList>
    </citation>
    <scope>NUCLEOTIDE SEQUENCE</scope>
    <source>
        <strain evidence="8">CCMP1320</strain>
    </source>
</reference>
<evidence type="ECO:0000256" key="6">
    <source>
        <dbReference type="ARBA" id="ARBA00030238"/>
    </source>
</evidence>
<evidence type="ECO:0000256" key="2">
    <source>
        <dbReference type="ARBA" id="ARBA00008061"/>
    </source>
</evidence>
<dbReference type="PANTHER" id="PTHR43447">
    <property type="entry name" value="ALPHA-AMYLASE"/>
    <property type="match status" value="1"/>
</dbReference>
<keyword evidence="4" id="KW-0378">Hydrolase</keyword>
<evidence type="ECO:0000256" key="1">
    <source>
        <dbReference type="ARBA" id="ARBA00000548"/>
    </source>
</evidence>
<dbReference type="InterPro" id="IPR017853">
    <property type="entry name" value="GH"/>
</dbReference>
<sequence>MCSRFKAQTRARMFTFTKRAPTHIFVPKKMPAQTATFVFCPMHTCAPCVLTGSEIHACAPCARVHAACLQAAKCMLTPHAHLHTLPARMHPCLRPMRMCTHSLPASSIPSTGATKQMVLPLRLTSLQRVSYNKLHAHVHTLPARRQQTVNWCDQTGGTASAFDFTTKGILQEAVSRREYWRLSDSQGRPPGVIGLWPSRAVTFLDNHDTGSTLNHWPYPWKNLPEGYAYLLTHPGTPCIFYDHLKTEGNGLRKAILDLINVRKAHGIHVRSKVTIRKASADVYAATIDDKLAMKIGPGDWSPNMVGIKINNKELKLNCSGHQFAVWEAQP</sequence>
<evidence type="ECO:0000256" key="3">
    <source>
        <dbReference type="ARBA" id="ARBA00012595"/>
    </source>
</evidence>
<dbReference type="Gene3D" id="3.20.20.80">
    <property type="entry name" value="Glycosidases"/>
    <property type="match status" value="1"/>
</dbReference>
<accession>A0A7S3QN21</accession>
<evidence type="ECO:0000313" key="8">
    <source>
        <dbReference type="EMBL" id="CAE0487842.1"/>
    </source>
</evidence>
<dbReference type="SUPFAM" id="SSF51011">
    <property type="entry name" value="Glycosyl hydrolase domain"/>
    <property type="match status" value="1"/>
</dbReference>
<name>A0A7S3QN21_DUNTE</name>
<comment type="catalytic activity">
    <reaction evidence="1">
        <text>Endohydrolysis of (1-&gt;4)-alpha-D-glucosidic linkages in polysaccharides containing three or more (1-&gt;4)-alpha-linked D-glucose units.</text>
        <dbReference type="EC" id="3.2.1.1"/>
    </reaction>
</comment>
<dbReference type="EMBL" id="HBIP01005751">
    <property type="protein sequence ID" value="CAE0487842.1"/>
    <property type="molecule type" value="Transcribed_RNA"/>
</dbReference>
<comment type="similarity">
    <text evidence="2">Belongs to the glycosyl hydrolase 13 family.</text>
</comment>
<organism evidence="8">
    <name type="scientific">Dunaliella tertiolecta</name>
    <name type="common">Green alga</name>
    <dbReference type="NCBI Taxonomy" id="3047"/>
    <lineage>
        <taxon>Eukaryota</taxon>
        <taxon>Viridiplantae</taxon>
        <taxon>Chlorophyta</taxon>
        <taxon>core chlorophytes</taxon>
        <taxon>Chlorophyceae</taxon>
        <taxon>CS clade</taxon>
        <taxon>Chlamydomonadales</taxon>
        <taxon>Dunaliellaceae</taxon>
        <taxon>Dunaliella</taxon>
    </lineage>
</organism>
<dbReference type="SUPFAM" id="SSF51445">
    <property type="entry name" value="(Trans)glycosidases"/>
    <property type="match status" value="1"/>
</dbReference>
<dbReference type="Pfam" id="PF07821">
    <property type="entry name" value="Alpha-amyl_C2"/>
    <property type="match status" value="1"/>
</dbReference>
<dbReference type="GO" id="GO:0005975">
    <property type="term" value="P:carbohydrate metabolic process"/>
    <property type="evidence" value="ECO:0007669"/>
    <property type="project" value="InterPro"/>
</dbReference>
<evidence type="ECO:0000256" key="4">
    <source>
        <dbReference type="ARBA" id="ARBA00022801"/>
    </source>
</evidence>
<dbReference type="InterPro" id="IPR012850">
    <property type="entry name" value="A-amylase_bs_C"/>
</dbReference>
<dbReference type="SMART" id="SM00810">
    <property type="entry name" value="Alpha-amyl_C2"/>
    <property type="match status" value="1"/>
</dbReference>
<evidence type="ECO:0000259" key="7">
    <source>
        <dbReference type="SMART" id="SM00810"/>
    </source>
</evidence>
<evidence type="ECO:0000256" key="5">
    <source>
        <dbReference type="ARBA" id="ARBA00023295"/>
    </source>
</evidence>
<gene>
    <name evidence="8" type="ORF">DTER00134_LOCUS2892</name>
</gene>
<dbReference type="AlphaFoldDB" id="A0A7S3QN21"/>
<dbReference type="EC" id="3.2.1.1" evidence="3"/>
<dbReference type="Gene3D" id="2.60.40.1180">
    <property type="entry name" value="Golgi alpha-mannosidase II"/>
    <property type="match status" value="1"/>
</dbReference>
<feature type="domain" description="Alpha-amylase C-terminal beta-sheet" evidence="7">
    <location>
        <begin position="263"/>
        <end position="328"/>
    </location>
</feature>
<keyword evidence="5" id="KW-0326">Glycosidase</keyword>